<evidence type="ECO:0000313" key="4">
    <source>
        <dbReference type="EMBL" id="EAA44829.5"/>
    </source>
</evidence>
<dbReference type="AlphaFoldDB" id="Q7PGS0"/>
<dbReference type="PANTHER" id="PTHR18939">
    <property type="entry name" value="RIBOSOME BINDING PROTEIN-1"/>
    <property type="match status" value="1"/>
</dbReference>
<feature type="region of interest" description="Disordered" evidence="2">
    <location>
        <begin position="46"/>
        <end position="127"/>
    </location>
</feature>
<dbReference type="EMBL" id="AAAB01008859">
    <property type="protein sequence ID" value="EAA44829.5"/>
    <property type="molecule type" value="Genomic_DNA"/>
</dbReference>
<accession>Q7PGS0</accession>
<feature type="compositionally biased region" description="Polar residues" evidence="2">
    <location>
        <begin position="296"/>
        <end position="305"/>
    </location>
</feature>
<dbReference type="EMBL" id="AAAB01008859">
    <property type="protein sequence ID" value="EDO64199.2"/>
    <property type="molecule type" value="Genomic_DNA"/>
</dbReference>
<sequence>MDLTTLSFIVIVLFFSLMSMLFISRFLPKGKSFEEMLKEKREMREKILGLTSPSTTTGSSSTKSSKESANKRTKKTHAGGGNQNQKNRNAKQQQQQHQRVEVVEKESDGNSSESPLEEEINPLTYGAKKRTGQATNLTVEYAETEAFPLSENAGGNKKKDNKQQQGGKKNKQKSAGGILVNKSEPVLVKSVETVPEMNHFAEIHPKDALEIARQQKHEEDTKGGKHPAPKEQRNRNKKDNQSKQSPKTAAGGGTNNAAESQQQQQQQQHHHHHQNAPAANVAHAGESKKKQHEATADNNKSSTAVAAQKDKSNKKKKNELITQELAVEMADAVNVHSLVNILNKTDLPRNDIQILIDFLLNKQQDTLAKDPSEWNDPSDPLQKLKKQLQEKESALLEEQQAAAGLQAKLKELRQELNGEKMHTGAVLKGYVEELNNKKQEVQNLSQELNMLRDKLANEKQTMSMQFQQLQAKYLQLSKEHASTQDHGATIAQLNNDLQLLQQELMAKNQLLSEKLQSEEEMMKKKTEYEHILRNNDELMRQRVQELTAYENDLRQLRLELSQKDELSQTCQQQSYEIEQLKAELQAKQKQAHAAASAAAAAAHTHSQADESNRVEIRNLQNALDSTKSKLEVYRSELVECKSLMTDYKQQANELKAKEEQLQKQLEEQRQKNDNLRTKNWKLVEALQDAERRRGPTTPAAANDVEQQQKLANSSAEKVDVGKVILEEQNRTKDLLVQLLQPTGVVSALPVDATDFQSWLEATVGCIKEQYEHLQQSHTTTTTTTTSSSSTSSGSSGVNNASVVTNSHPEQSSGTANSNNSDSSSRLNSSSNIIANNNLNTNSSVNSSLHEHANDGAVVNKNGATGGSDSGAEDDQQTMALRYEQMQKTVDQYKTIIADTENMLKNLEAKVIEQDIHWRTVVQAKDKELTLLKSAGAVGQ</sequence>
<keyword evidence="3" id="KW-0812">Transmembrane</keyword>
<reference evidence="4" key="2">
    <citation type="submission" date="2002-03" db="EMBL/GenBank/DDBJ databases">
        <authorList>
            <consortium name="The Anopheles Genome Sequencing Consortium"/>
        </authorList>
    </citation>
    <scope>NUCLEOTIDE SEQUENCE</scope>
    <source>
        <strain evidence="4">PEST</strain>
    </source>
</reference>
<feature type="coiled-coil region" evidence="1">
    <location>
        <begin position="882"/>
        <end position="909"/>
    </location>
</feature>
<feature type="region of interest" description="Disordered" evidence="2">
    <location>
        <begin position="148"/>
        <end position="186"/>
    </location>
</feature>
<feature type="coiled-coil region" evidence="1">
    <location>
        <begin position="381"/>
        <end position="692"/>
    </location>
</feature>
<dbReference type="OMA" id="HWRGIVD"/>
<keyword evidence="7" id="KW-1185">Reference proteome</keyword>
<evidence type="ECO:0000313" key="6">
    <source>
        <dbReference type="EnsemblMetazoa" id="AGAP003043-PA"/>
    </source>
</evidence>
<gene>
    <name evidence="6" type="primary">1272913</name>
    <name evidence="4" type="ORF">AgaP_AGAP003043</name>
</gene>
<dbReference type="VEuPathDB" id="VectorBase:AGAP003043"/>
<dbReference type="HOGENOM" id="CLU_016436_0_0_1"/>
<feature type="compositionally biased region" description="Basic and acidic residues" evidence="2">
    <location>
        <begin position="199"/>
        <end position="241"/>
    </location>
</feature>
<reference evidence="4 7" key="1">
    <citation type="journal article" date="2002" name="Science">
        <title>The genome sequence of the malaria mosquito Anopheles gambiae.</title>
        <authorList>
            <person name="Holt R.A."/>
            <person name="Subramanian G.M."/>
            <person name="Halpern A."/>
            <person name="Sutton G.G."/>
            <person name="Charlab R."/>
            <person name="Nusskern D.R."/>
            <person name="Wincker P."/>
            <person name="Clark A.G."/>
            <person name="Ribeiro J.M."/>
            <person name="Wides R."/>
            <person name="Salzberg S.L."/>
            <person name="Loftus B."/>
            <person name="Yandell M."/>
            <person name="Majoros W.H."/>
            <person name="Rusch D.B."/>
            <person name="Lai Z."/>
            <person name="Kraft C.L."/>
            <person name="Abril J.F."/>
            <person name="Anthouard V."/>
            <person name="Arensburger P."/>
            <person name="Atkinson P.W."/>
            <person name="Baden H."/>
            <person name="de Berardinis V."/>
            <person name="Baldwin D."/>
            <person name="Benes V."/>
            <person name="Biedler J."/>
            <person name="Blass C."/>
            <person name="Bolanos R."/>
            <person name="Boscus D."/>
            <person name="Barnstead M."/>
            <person name="Cai S."/>
            <person name="Center A."/>
            <person name="Chaturverdi K."/>
            <person name="Christophides G.K."/>
            <person name="Chrystal M.A."/>
            <person name="Clamp M."/>
            <person name="Cravchik A."/>
            <person name="Curwen V."/>
            <person name="Dana A."/>
            <person name="Delcher A."/>
            <person name="Dew I."/>
            <person name="Evans C.A."/>
            <person name="Flanigan M."/>
            <person name="Grundschober-Freimoser A."/>
            <person name="Friedli L."/>
            <person name="Gu Z."/>
            <person name="Guan P."/>
            <person name="Guigo R."/>
            <person name="Hillenmeyer M.E."/>
            <person name="Hladun S.L."/>
            <person name="Hogan J.R."/>
            <person name="Hong Y.S."/>
            <person name="Hoover J."/>
            <person name="Jaillon O."/>
            <person name="Ke Z."/>
            <person name="Kodira C."/>
            <person name="Kokoza E."/>
            <person name="Koutsos A."/>
            <person name="Letunic I."/>
            <person name="Levitsky A."/>
            <person name="Liang Y."/>
            <person name="Lin J.J."/>
            <person name="Lobo N.F."/>
            <person name="Lopez J.R."/>
            <person name="Malek J.A."/>
            <person name="McIntosh T.C."/>
            <person name="Meister S."/>
            <person name="Miller J."/>
            <person name="Mobarry C."/>
            <person name="Mongin E."/>
            <person name="Murphy S.D."/>
            <person name="O'Brochta D.A."/>
            <person name="Pfannkoch C."/>
            <person name="Qi R."/>
            <person name="Regier M.A."/>
            <person name="Remington K."/>
            <person name="Shao H."/>
            <person name="Sharakhova M.V."/>
            <person name="Sitter C.D."/>
            <person name="Shetty J."/>
            <person name="Smith T.J."/>
            <person name="Strong R."/>
            <person name="Sun J."/>
            <person name="Thomasova D."/>
            <person name="Ton L.Q."/>
            <person name="Topalis P."/>
            <person name="Tu Z."/>
            <person name="Unger M.F."/>
            <person name="Walenz B."/>
            <person name="Wang A."/>
            <person name="Wang J."/>
            <person name="Wang M."/>
            <person name="Wang X."/>
            <person name="Woodford K.J."/>
            <person name="Wortman J.R."/>
            <person name="Wu M."/>
            <person name="Yao A."/>
            <person name="Zdobnov E.M."/>
            <person name="Zhang H."/>
            <person name="Zhao Q."/>
            <person name="Zhao S."/>
            <person name="Zhu S.C."/>
            <person name="Zhimulev I."/>
            <person name="Coluzzi M."/>
            <person name="della Torre A."/>
            <person name="Roth C.W."/>
            <person name="Louis C."/>
            <person name="Kalush F."/>
            <person name="Mural R.J."/>
            <person name="Myers E.W."/>
            <person name="Adams M.D."/>
            <person name="Smith H.O."/>
            <person name="Broder S."/>
            <person name="Gardner M.J."/>
            <person name="Fraser C.M."/>
            <person name="Birney E."/>
            <person name="Bork P."/>
            <person name="Brey P.T."/>
            <person name="Venter J.C."/>
            <person name="Weissenbach J."/>
            <person name="Kafatos F.C."/>
            <person name="Collins F.H."/>
            <person name="Hoffman S.L."/>
        </authorList>
    </citation>
    <scope>NUCLEOTIDE SEQUENCE [LARGE SCALE GENOMIC DNA]</scope>
    <source>
        <strain evidence="4 7">PEST</strain>
    </source>
</reference>
<feature type="compositionally biased region" description="Low complexity" evidence="2">
    <location>
        <begin position="51"/>
        <end position="63"/>
    </location>
</feature>
<keyword evidence="3" id="KW-0472">Membrane</keyword>
<dbReference type="EnsemblMetazoa" id="AGAP003043-RA">
    <property type="protein sequence ID" value="AGAP003043-PA"/>
    <property type="gene ID" value="AGAP003043"/>
</dbReference>
<dbReference type="Proteomes" id="UP000007062">
    <property type="component" value="Chromosome 2R"/>
</dbReference>
<keyword evidence="1" id="KW-0175">Coiled coil</keyword>
<dbReference type="InterPro" id="IPR040248">
    <property type="entry name" value="RRBP1"/>
</dbReference>
<feature type="compositionally biased region" description="Basic and acidic residues" evidence="2">
    <location>
        <begin position="98"/>
        <end position="108"/>
    </location>
</feature>
<dbReference type="STRING" id="7165.Q7PGS0"/>
<evidence type="ECO:0000313" key="7">
    <source>
        <dbReference type="Proteomes" id="UP000007062"/>
    </source>
</evidence>
<dbReference type="PANTHER" id="PTHR18939:SF4">
    <property type="entry name" value="RIBOSOME-BINDING PROTEIN 1"/>
    <property type="match status" value="1"/>
</dbReference>
<evidence type="ECO:0000256" key="3">
    <source>
        <dbReference type="SAM" id="Phobius"/>
    </source>
</evidence>
<protein>
    <submittedName>
        <fullName evidence="4">AGAP003043-PA</fullName>
    </submittedName>
    <submittedName>
        <fullName evidence="5">AGAP003043-PB</fullName>
    </submittedName>
</protein>
<evidence type="ECO:0000256" key="2">
    <source>
        <dbReference type="SAM" id="MobiDB-lite"/>
    </source>
</evidence>
<dbReference type="KEGG" id="aga:1272913"/>
<dbReference type="VEuPathDB" id="VectorBase:AGAMI1_010265"/>
<feature type="region of interest" description="Disordered" evidence="2">
    <location>
        <begin position="198"/>
        <end position="317"/>
    </location>
</feature>
<dbReference type="eggNOG" id="ENOG502QV05">
    <property type="taxonomic scope" value="Eukaryota"/>
</dbReference>
<evidence type="ECO:0000256" key="1">
    <source>
        <dbReference type="SAM" id="Coils"/>
    </source>
</evidence>
<reference evidence="6" key="6">
    <citation type="submission" date="2021-01" db="UniProtKB">
        <authorList>
            <consortium name="EnsemblMetazoa"/>
        </authorList>
    </citation>
    <scope>IDENTIFICATION</scope>
    <source>
        <strain evidence="6">PEST</strain>
    </source>
</reference>
<feature type="compositionally biased region" description="Low complexity" evidence="2">
    <location>
        <begin position="778"/>
        <end position="847"/>
    </location>
</feature>
<proteinExistence type="predicted"/>
<reference evidence="4" key="4">
    <citation type="journal article" date="2007" name="Genome Biol.">
        <title>Update of the Anopheles gambiae PEST genome assembly.</title>
        <authorList>
            <person name="Sharakhova M.V."/>
            <person name="Hammond M.P."/>
            <person name="Lobo N.F."/>
            <person name="Krzywinski J."/>
            <person name="Unger M.F."/>
            <person name="Hillenmeyer M.E."/>
            <person name="Bruggner R.V."/>
            <person name="Birney E."/>
            <person name="Collins F.H."/>
        </authorList>
    </citation>
    <scope>NUCLEOTIDE SEQUENCE</scope>
    <source>
        <strain evidence="4">PEST</strain>
    </source>
</reference>
<feature type="compositionally biased region" description="Low complexity" evidence="2">
    <location>
        <begin position="255"/>
        <end position="267"/>
    </location>
</feature>
<reference evidence="4 6" key="3">
    <citation type="journal article" date="2004" name="Trends Parasitol.">
        <title>The Anopheles gambiae genome: an update.</title>
        <authorList>
            <person name="Mongin E."/>
            <person name="Louis C."/>
            <person name="Holt R.A."/>
            <person name="Birney E."/>
            <person name="Collins F.H."/>
        </authorList>
    </citation>
    <scope>NUCLEOTIDE SEQUENCE</scope>
    <source>
        <strain evidence="4 6">PEST</strain>
    </source>
</reference>
<feature type="compositionally biased region" description="Low complexity" evidence="2">
    <location>
        <begin position="83"/>
        <end position="97"/>
    </location>
</feature>
<keyword evidence="3" id="KW-1133">Transmembrane helix</keyword>
<dbReference type="GO" id="GO:0005789">
    <property type="term" value="C:endoplasmic reticulum membrane"/>
    <property type="evidence" value="ECO:0000318"/>
    <property type="project" value="GO_Central"/>
</dbReference>
<reference evidence="4" key="5">
    <citation type="submission" date="2011-05" db="EMBL/GenBank/DDBJ databases">
        <authorList>
            <consortium name="VectorBase"/>
        </authorList>
    </citation>
    <scope>NUCLEOTIDE SEQUENCE</scope>
    <source>
        <strain evidence="4">PEST</strain>
    </source>
</reference>
<feature type="transmembrane region" description="Helical" evidence="3">
    <location>
        <begin position="6"/>
        <end position="27"/>
    </location>
</feature>
<dbReference type="PaxDb" id="7165-AGAP003043-PA"/>
<feature type="region of interest" description="Disordered" evidence="2">
    <location>
        <begin position="777"/>
        <end position="848"/>
    </location>
</feature>
<organism evidence="4">
    <name type="scientific">Anopheles gambiae</name>
    <name type="common">African malaria mosquito</name>
    <dbReference type="NCBI Taxonomy" id="7165"/>
    <lineage>
        <taxon>Eukaryota</taxon>
        <taxon>Metazoa</taxon>
        <taxon>Ecdysozoa</taxon>
        <taxon>Arthropoda</taxon>
        <taxon>Hexapoda</taxon>
        <taxon>Insecta</taxon>
        <taxon>Pterygota</taxon>
        <taxon>Neoptera</taxon>
        <taxon>Endopterygota</taxon>
        <taxon>Diptera</taxon>
        <taxon>Nematocera</taxon>
        <taxon>Culicoidea</taxon>
        <taxon>Culicidae</taxon>
        <taxon>Anophelinae</taxon>
        <taxon>Anopheles</taxon>
    </lineage>
</organism>
<name>Q7PGS0_ANOGA</name>
<evidence type="ECO:0000313" key="5">
    <source>
        <dbReference type="EMBL" id="EDO64199.2"/>
    </source>
</evidence>
<feature type="compositionally biased region" description="Basic and acidic residues" evidence="2">
    <location>
        <begin position="285"/>
        <end position="295"/>
    </location>
</feature>